<dbReference type="RefSeq" id="WP_136080372.1">
    <property type="nucleotide sequence ID" value="NZ_CAAHFG010000002.1"/>
</dbReference>
<sequence length="540" mass="57295">MAPHLKGKISLNSKEARDAVRDLERSVNKFKKNVGAPLAKIGKMAAVAGLALAAMGTAAINSVAKAGDAMDKMSKRTGIATDELSRYAHAAALSGGSIDGMEKSLKAMGTALYEAKRGTKTYTDALGDLGLSFEDLANLDPGARFDLILTRLADIKDASLKSALALKVFGRNGIQLLPMLSGGAKGLKEMKAEADRLGIVFDADQAAAAARFVDETTRLKGSFRGLLIEGINLNSVSDSVAGLTSSMVALRESGATTAIMTGFVNLATNVVNAINHIVGGFNAMTDAERDAVRNAGIAFLGITVAFKSGLLIPITRGLALLVANFATAAGAINVVLAGIMTSIAAYDFAEALDKKFSFGARVSKKIFEAQKSIAEALGDDAGVLKFSRAIEEADRRILHQDAATEGDTFGEIFAERMRDRMKAILPDQFENLFSAGRKMFDFEIPDIAELTQSSKMAGDFAMTENAMANIAKMAEPIRGMMTGALRINHALSGSATGSEQRDQEKTQNSRDQVTEQKKTNELLQEVVEGIQERGSFSFAI</sequence>
<evidence type="ECO:0000313" key="3">
    <source>
        <dbReference type="EMBL" id="VGO14738.1"/>
    </source>
</evidence>
<feature type="transmembrane region" description="Helical" evidence="2">
    <location>
        <begin position="291"/>
        <end position="312"/>
    </location>
</feature>
<feature type="compositionally biased region" description="Basic and acidic residues" evidence="1">
    <location>
        <begin position="499"/>
        <end position="519"/>
    </location>
</feature>
<evidence type="ECO:0000313" key="4">
    <source>
        <dbReference type="Proteomes" id="UP000366872"/>
    </source>
</evidence>
<protein>
    <recommendedName>
        <fullName evidence="5">Phage tail tape measure protein domain-containing protein</fullName>
    </recommendedName>
</protein>
<gene>
    <name evidence="3" type="ORF">PDESU_03307</name>
</gene>
<feature type="transmembrane region" description="Helical" evidence="2">
    <location>
        <begin position="318"/>
        <end position="346"/>
    </location>
</feature>
<evidence type="ECO:0000256" key="2">
    <source>
        <dbReference type="SAM" id="Phobius"/>
    </source>
</evidence>
<reference evidence="3 4" key="1">
    <citation type="submission" date="2019-04" db="EMBL/GenBank/DDBJ databases">
        <authorList>
            <person name="Van Vliet M D."/>
        </authorList>
    </citation>
    <scope>NUCLEOTIDE SEQUENCE [LARGE SCALE GENOMIC DNA]</scope>
    <source>
        <strain evidence="3 4">F1</strain>
    </source>
</reference>
<accession>A0A6C2U3W2</accession>
<keyword evidence="2" id="KW-0472">Membrane</keyword>
<keyword evidence="2" id="KW-1133">Transmembrane helix</keyword>
<keyword evidence="2" id="KW-0812">Transmembrane</keyword>
<evidence type="ECO:0008006" key="5">
    <source>
        <dbReference type="Google" id="ProtNLM"/>
    </source>
</evidence>
<proteinExistence type="predicted"/>
<feature type="region of interest" description="Disordered" evidence="1">
    <location>
        <begin position="493"/>
        <end position="519"/>
    </location>
</feature>
<organism evidence="3 4">
    <name type="scientific">Pontiella desulfatans</name>
    <dbReference type="NCBI Taxonomy" id="2750659"/>
    <lineage>
        <taxon>Bacteria</taxon>
        <taxon>Pseudomonadati</taxon>
        <taxon>Kiritimatiellota</taxon>
        <taxon>Kiritimatiellia</taxon>
        <taxon>Kiritimatiellales</taxon>
        <taxon>Pontiellaceae</taxon>
        <taxon>Pontiella</taxon>
    </lineage>
</organism>
<dbReference type="AlphaFoldDB" id="A0A6C2U3W2"/>
<evidence type="ECO:0000256" key="1">
    <source>
        <dbReference type="SAM" id="MobiDB-lite"/>
    </source>
</evidence>
<dbReference type="EMBL" id="CAAHFG010000002">
    <property type="protein sequence ID" value="VGO14738.1"/>
    <property type="molecule type" value="Genomic_DNA"/>
</dbReference>
<name>A0A6C2U3W2_PONDE</name>
<keyword evidence="4" id="KW-1185">Reference proteome</keyword>
<dbReference type="Proteomes" id="UP000366872">
    <property type="component" value="Unassembled WGS sequence"/>
</dbReference>